<dbReference type="SUPFAM" id="SSF47616">
    <property type="entry name" value="GST C-terminal domain-like"/>
    <property type="match status" value="1"/>
</dbReference>
<dbReference type="OrthoDB" id="422574at2759"/>
<dbReference type="Pfam" id="PF00043">
    <property type="entry name" value="GST_C"/>
    <property type="match status" value="1"/>
</dbReference>
<organism evidence="2 3">
    <name type="scientific">Sclerotinia nivalis</name>
    <dbReference type="NCBI Taxonomy" id="352851"/>
    <lineage>
        <taxon>Eukaryota</taxon>
        <taxon>Fungi</taxon>
        <taxon>Dikarya</taxon>
        <taxon>Ascomycota</taxon>
        <taxon>Pezizomycotina</taxon>
        <taxon>Leotiomycetes</taxon>
        <taxon>Helotiales</taxon>
        <taxon>Sclerotiniaceae</taxon>
        <taxon>Sclerotinia</taxon>
    </lineage>
</organism>
<accession>A0A9X0AIP1</accession>
<dbReference type="PANTHER" id="PTHR44051:SF3">
    <property type="entry name" value="TRANSCRIPTIONAL REGULATOR URE2"/>
    <property type="match status" value="1"/>
</dbReference>
<dbReference type="AlphaFoldDB" id="A0A9X0AIP1"/>
<proteinExistence type="predicted"/>
<name>A0A9X0AIP1_9HELO</name>
<dbReference type="PROSITE" id="PS50405">
    <property type="entry name" value="GST_CTER"/>
    <property type="match status" value="1"/>
</dbReference>
<dbReference type="InterPro" id="IPR004046">
    <property type="entry name" value="GST_C"/>
</dbReference>
<gene>
    <name evidence="2" type="ORF">OCU04_007390</name>
</gene>
<evidence type="ECO:0000313" key="3">
    <source>
        <dbReference type="Proteomes" id="UP001152300"/>
    </source>
</evidence>
<comment type="caution">
    <text evidence="2">The sequence shown here is derived from an EMBL/GenBank/DDBJ whole genome shotgun (WGS) entry which is preliminary data.</text>
</comment>
<dbReference type="Gene3D" id="1.20.1050.10">
    <property type="match status" value="1"/>
</dbReference>
<reference evidence="2" key="1">
    <citation type="submission" date="2022-11" db="EMBL/GenBank/DDBJ databases">
        <title>Genome Resource of Sclerotinia nivalis Strain SnTB1, a Plant Pathogen Isolated from American Ginseng.</title>
        <authorList>
            <person name="Fan S."/>
        </authorList>
    </citation>
    <scope>NUCLEOTIDE SEQUENCE</scope>
    <source>
        <strain evidence="2">SnTB1</strain>
    </source>
</reference>
<dbReference type="PANTHER" id="PTHR44051">
    <property type="entry name" value="GLUTATHIONE S-TRANSFERASE-RELATED"/>
    <property type="match status" value="1"/>
</dbReference>
<dbReference type="Proteomes" id="UP001152300">
    <property type="component" value="Unassembled WGS sequence"/>
</dbReference>
<dbReference type="EMBL" id="JAPEIS010000008">
    <property type="protein sequence ID" value="KAJ8063515.1"/>
    <property type="molecule type" value="Genomic_DNA"/>
</dbReference>
<feature type="domain" description="GST C-terminal" evidence="1">
    <location>
        <begin position="1"/>
        <end position="128"/>
    </location>
</feature>
<dbReference type="InterPro" id="IPR010987">
    <property type="entry name" value="Glutathione-S-Trfase_C-like"/>
</dbReference>
<dbReference type="InterPro" id="IPR036282">
    <property type="entry name" value="Glutathione-S-Trfase_C_sf"/>
</dbReference>
<evidence type="ECO:0000313" key="2">
    <source>
        <dbReference type="EMBL" id="KAJ8063515.1"/>
    </source>
</evidence>
<keyword evidence="3" id="KW-1185">Reference proteome</keyword>
<protein>
    <recommendedName>
        <fullName evidence="1">GST C-terminal domain-containing protein</fullName>
    </recommendedName>
</protein>
<evidence type="ECO:0000259" key="1">
    <source>
        <dbReference type="PROSITE" id="PS50405"/>
    </source>
</evidence>
<sequence length="130" mass="14695">MAESQPLRTPTPRSLCPYFGQALWFSYFHPEKLPGAKDRYINEIQRVTKVLDTALTGKGYLVGDKLTFTDLAFVPWYWAVGALEGSTPGLLKGLKKDLPNFAAWLARLEERESVKKALEKRKELSAPPKK</sequence>